<evidence type="ECO:0000313" key="2">
    <source>
        <dbReference type="Proteomes" id="UP000054653"/>
    </source>
</evidence>
<gene>
    <name evidence="1" type="ORF">T03_16940</name>
</gene>
<sequence length="64" mass="7188">MPFTKVRTSPSLDRPSVAFRLGSSTLPNLTLWNTGNTDNQYCNHVFLTNFSQSARPLVPLSYNN</sequence>
<protein>
    <submittedName>
        <fullName evidence="1">Uncharacterized protein</fullName>
    </submittedName>
</protein>
<accession>A0A0V1C5Z1</accession>
<organism evidence="1 2">
    <name type="scientific">Trichinella britovi</name>
    <name type="common">Parasitic roundworm</name>
    <dbReference type="NCBI Taxonomy" id="45882"/>
    <lineage>
        <taxon>Eukaryota</taxon>
        <taxon>Metazoa</taxon>
        <taxon>Ecdysozoa</taxon>
        <taxon>Nematoda</taxon>
        <taxon>Enoplea</taxon>
        <taxon>Dorylaimia</taxon>
        <taxon>Trichinellida</taxon>
        <taxon>Trichinellidae</taxon>
        <taxon>Trichinella</taxon>
    </lineage>
</organism>
<keyword evidence="2" id="KW-1185">Reference proteome</keyword>
<reference evidence="1 2" key="1">
    <citation type="submission" date="2015-01" db="EMBL/GenBank/DDBJ databases">
        <title>Evolution of Trichinella species and genotypes.</title>
        <authorList>
            <person name="Korhonen P.K."/>
            <person name="Edoardo P."/>
            <person name="Giuseppe L.R."/>
            <person name="Gasser R.B."/>
        </authorList>
    </citation>
    <scope>NUCLEOTIDE SEQUENCE [LARGE SCALE GENOMIC DNA]</scope>
    <source>
        <strain evidence="1">ISS120</strain>
    </source>
</reference>
<evidence type="ECO:0000313" key="1">
    <source>
        <dbReference type="EMBL" id="KRY44396.1"/>
    </source>
</evidence>
<comment type="caution">
    <text evidence="1">The sequence shown here is derived from an EMBL/GenBank/DDBJ whole genome shotgun (WGS) entry which is preliminary data.</text>
</comment>
<name>A0A0V1C5Z1_TRIBR</name>
<dbReference type="EMBL" id="JYDI01000604">
    <property type="protein sequence ID" value="KRY44396.1"/>
    <property type="molecule type" value="Genomic_DNA"/>
</dbReference>
<dbReference type="AlphaFoldDB" id="A0A0V1C5Z1"/>
<dbReference type="Proteomes" id="UP000054653">
    <property type="component" value="Unassembled WGS sequence"/>
</dbReference>
<proteinExistence type="predicted"/>